<evidence type="ECO:0000256" key="4">
    <source>
        <dbReference type="ARBA" id="ARBA00023055"/>
    </source>
</evidence>
<evidence type="ECO:0000313" key="12">
    <source>
        <dbReference type="Proteomes" id="UP000219435"/>
    </source>
</evidence>
<dbReference type="InterPro" id="IPR020613">
    <property type="entry name" value="Thiolase_CS"/>
</dbReference>
<organism evidence="11 12">
    <name type="scientific">Blastococcus aggregatus</name>
    <dbReference type="NCBI Taxonomy" id="38502"/>
    <lineage>
        <taxon>Bacteria</taxon>
        <taxon>Bacillati</taxon>
        <taxon>Actinomycetota</taxon>
        <taxon>Actinomycetes</taxon>
        <taxon>Geodermatophilales</taxon>
        <taxon>Geodermatophilaceae</taxon>
        <taxon>Blastococcus</taxon>
    </lineage>
</organism>
<evidence type="ECO:0000256" key="7">
    <source>
        <dbReference type="SAM" id="MobiDB-lite"/>
    </source>
</evidence>
<dbReference type="SUPFAM" id="SSF53901">
    <property type="entry name" value="Thiolase-like"/>
    <property type="match status" value="1"/>
</dbReference>
<dbReference type="Pfam" id="PF00108">
    <property type="entry name" value="Thiolase_N"/>
    <property type="match status" value="1"/>
</dbReference>
<evidence type="ECO:0000259" key="8">
    <source>
        <dbReference type="Pfam" id="PF00108"/>
    </source>
</evidence>
<dbReference type="Proteomes" id="UP000219435">
    <property type="component" value="Unassembled WGS sequence"/>
</dbReference>
<dbReference type="InterPro" id="IPR016039">
    <property type="entry name" value="Thiolase-like"/>
</dbReference>
<dbReference type="CDD" id="cd00829">
    <property type="entry name" value="SCP-x_thiolase"/>
    <property type="match status" value="1"/>
</dbReference>
<dbReference type="InterPro" id="IPR012340">
    <property type="entry name" value="NA-bd_OB-fold"/>
</dbReference>
<dbReference type="Pfam" id="PF22691">
    <property type="entry name" value="Thiolase_C_1"/>
    <property type="match status" value="1"/>
</dbReference>
<dbReference type="PANTHER" id="PTHR42870">
    <property type="entry name" value="ACETYL-COA C-ACETYLTRANSFERASE"/>
    <property type="match status" value="1"/>
</dbReference>
<keyword evidence="2" id="KW-0813">Transport</keyword>
<name>A0A285V3D2_9ACTN</name>
<evidence type="ECO:0000256" key="6">
    <source>
        <dbReference type="ARBA" id="ARBA00032316"/>
    </source>
</evidence>
<dbReference type="GO" id="GO:0016747">
    <property type="term" value="F:acyltransferase activity, transferring groups other than amino-acyl groups"/>
    <property type="evidence" value="ECO:0007669"/>
    <property type="project" value="InterPro"/>
</dbReference>
<evidence type="ECO:0000256" key="2">
    <source>
        <dbReference type="ARBA" id="ARBA00022448"/>
    </source>
</evidence>
<keyword evidence="4" id="KW-0445">Lipid transport</keyword>
<dbReference type="EMBL" id="OBQI01000002">
    <property type="protein sequence ID" value="SOC48570.1"/>
    <property type="molecule type" value="Genomic_DNA"/>
</dbReference>
<evidence type="ECO:0000313" key="11">
    <source>
        <dbReference type="EMBL" id="SOC48570.1"/>
    </source>
</evidence>
<sequence>MTTAVGGARILGEGSWYDSGAAALRGAVCVSCATPSFPPRAFCWRCGSETRPCLLPRSGRVVARSRIRVSPPGFPDTYDVGVVELAGDLRVMVRFQDEAPDHGAVATVRTGHLRDDETGPVVGPVFAADPAGEPVPSGSRDTGAPDGSVRPSHGGPLDVTVAGVATTAFGRPDLPAEELAGRAALAAVADAGLSPHDVDAVVVGSAFSTAALGQRMLRHVPWGGRRLVNVENACASGTSALAEAVALIRAGMADVVVAVGADVPVRSGGGLIALDQDDPVAGIGVTLPALYALVGDRYRATYDVALDAFAEVVVRSRANAVGNEKAFRRGTVSRQEVLASRPIADPLTLFQCAPNADGAAAVVVVADHLAGRLPHPPVQIAALGLHTGLTKDRFTGGSVVQRVARSVYAQAGIDARDIGVVELHDAFAPAALTNLEYLGLAEAGTAGHRLMAGDFAGGSTGAMLNPSGGLLSRGHPPGATGLAQVTELVRQLRGEAGDRQLADPGVALLHTMGGTVLELETNACTIGVLRRVR</sequence>
<dbReference type="InterPro" id="IPR020616">
    <property type="entry name" value="Thiolase_N"/>
</dbReference>
<keyword evidence="5" id="KW-0446">Lipid-binding</keyword>
<evidence type="ECO:0000256" key="3">
    <source>
        <dbReference type="ARBA" id="ARBA00022679"/>
    </source>
</evidence>
<dbReference type="InterPro" id="IPR055140">
    <property type="entry name" value="Thiolase_C_2"/>
</dbReference>
<keyword evidence="12" id="KW-1185">Reference proteome</keyword>
<dbReference type="Gene3D" id="3.40.47.10">
    <property type="match status" value="1"/>
</dbReference>
<gene>
    <name evidence="11" type="ORF">SAMN05660748_1272</name>
</gene>
<dbReference type="GO" id="GO:0006869">
    <property type="term" value="P:lipid transport"/>
    <property type="evidence" value="ECO:0007669"/>
    <property type="project" value="UniProtKB-KW"/>
</dbReference>
<dbReference type="Pfam" id="PF12172">
    <property type="entry name" value="zf-ChsH2"/>
    <property type="match status" value="1"/>
</dbReference>
<evidence type="ECO:0000256" key="1">
    <source>
        <dbReference type="ARBA" id="ARBA00012352"/>
    </source>
</evidence>
<protein>
    <recommendedName>
        <fullName evidence="1">propanoyl-CoA C-acyltransferase</fullName>
        <ecNumber evidence="1">2.3.1.176</ecNumber>
    </recommendedName>
    <alternativeName>
        <fullName evidence="6">Propanoyl-CoA C-acyltransferase</fullName>
    </alternativeName>
</protein>
<dbReference type="GO" id="GO:0008289">
    <property type="term" value="F:lipid binding"/>
    <property type="evidence" value="ECO:0007669"/>
    <property type="project" value="UniProtKB-KW"/>
</dbReference>
<dbReference type="InterPro" id="IPR022002">
    <property type="entry name" value="ChsH2_Znr"/>
</dbReference>
<evidence type="ECO:0000256" key="5">
    <source>
        <dbReference type="ARBA" id="ARBA00023121"/>
    </source>
</evidence>
<dbReference type="EC" id="2.3.1.176" evidence="1"/>
<dbReference type="PANTHER" id="PTHR42870:SF1">
    <property type="entry name" value="NON-SPECIFIC LIPID-TRANSFER PROTEIN-LIKE 2"/>
    <property type="match status" value="1"/>
</dbReference>
<reference evidence="12" key="1">
    <citation type="submission" date="2017-08" db="EMBL/GenBank/DDBJ databases">
        <authorList>
            <person name="Varghese N."/>
            <person name="Submissions S."/>
        </authorList>
    </citation>
    <scope>NUCLEOTIDE SEQUENCE [LARGE SCALE GENOMIC DNA]</scope>
    <source>
        <strain evidence="12">DSM 4725</strain>
    </source>
</reference>
<evidence type="ECO:0000259" key="9">
    <source>
        <dbReference type="Pfam" id="PF12172"/>
    </source>
</evidence>
<proteinExistence type="predicted"/>
<feature type="domain" description="ChsH2 rubredoxin-like zinc ribbon" evidence="9">
    <location>
        <begin position="24"/>
        <end position="49"/>
    </location>
</feature>
<feature type="domain" description="Thiolase N-terminal" evidence="8">
    <location>
        <begin position="159"/>
        <end position="326"/>
    </location>
</feature>
<feature type="domain" description="Thiolase C-terminal" evidence="10">
    <location>
        <begin position="397"/>
        <end position="517"/>
    </location>
</feature>
<accession>A0A285V3D2</accession>
<dbReference type="AlphaFoldDB" id="A0A285V3D2"/>
<feature type="region of interest" description="Disordered" evidence="7">
    <location>
        <begin position="126"/>
        <end position="157"/>
    </location>
</feature>
<dbReference type="SUPFAM" id="SSF50249">
    <property type="entry name" value="Nucleic acid-binding proteins"/>
    <property type="match status" value="1"/>
</dbReference>
<keyword evidence="3 11" id="KW-0808">Transferase</keyword>
<dbReference type="PROSITE" id="PS00737">
    <property type="entry name" value="THIOLASE_2"/>
    <property type="match status" value="1"/>
</dbReference>
<evidence type="ECO:0000259" key="10">
    <source>
        <dbReference type="Pfam" id="PF22691"/>
    </source>
</evidence>